<dbReference type="PANTHER" id="PTHR46401:SF9">
    <property type="entry name" value="MANNOSYLTRANSFERASE A"/>
    <property type="match status" value="1"/>
</dbReference>
<dbReference type="RefSeq" id="WP_102966417.1">
    <property type="nucleotide sequence ID" value="NZ_POSK01000008.1"/>
</dbReference>
<evidence type="ECO:0000259" key="1">
    <source>
        <dbReference type="Pfam" id="PF00534"/>
    </source>
</evidence>
<dbReference type="PANTHER" id="PTHR46401">
    <property type="entry name" value="GLYCOSYLTRANSFERASE WBBK-RELATED"/>
    <property type="match status" value="1"/>
</dbReference>
<dbReference type="Pfam" id="PF00534">
    <property type="entry name" value="Glycos_transf_1"/>
    <property type="match status" value="1"/>
</dbReference>
<dbReference type="CDD" id="cd03809">
    <property type="entry name" value="GT4_MtfB-like"/>
    <property type="match status" value="1"/>
</dbReference>
<evidence type="ECO:0000313" key="3">
    <source>
        <dbReference type="Proteomes" id="UP000236449"/>
    </source>
</evidence>
<dbReference type="OrthoDB" id="4611853at2"/>
<dbReference type="EMBL" id="POSK01000008">
    <property type="protein sequence ID" value="PNI04334.1"/>
    <property type="molecule type" value="Genomic_DNA"/>
</dbReference>
<proteinExistence type="predicted"/>
<reference evidence="2 3" key="1">
    <citation type="submission" date="2018-01" db="EMBL/GenBank/DDBJ databases">
        <title>Draft genome sequences of six Vibrio diazotrophicus strains isolated from deep-sea sediments of the Baltic Sea.</title>
        <authorList>
            <person name="Castillo D."/>
            <person name="Vandieken V."/>
            <person name="Chiang O."/>
            <person name="Middelboe M."/>
        </authorList>
    </citation>
    <scope>NUCLEOTIDE SEQUENCE [LARGE SCALE GENOMIC DNA]</scope>
    <source>
        <strain evidence="2 3">60.27F</strain>
    </source>
</reference>
<gene>
    <name evidence="2" type="ORF">C1N32_12950</name>
</gene>
<name>A0A2J8I1G4_VIBDI</name>
<dbReference type="GO" id="GO:0016757">
    <property type="term" value="F:glycosyltransferase activity"/>
    <property type="evidence" value="ECO:0007669"/>
    <property type="project" value="InterPro"/>
</dbReference>
<organism evidence="2 3">
    <name type="scientific">Vibrio diazotrophicus</name>
    <dbReference type="NCBI Taxonomy" id="685"/>
    <lineage>
        <taxon>Bacteria</taxon>
        <taxon>Pseudomonadati</taxon>
        <taxon>Pseudomonadota</taxon>
        <taxon>Gammaproteobacteria</taxon>
        <taxon>Vibrionales</taxon>
        <taxon>Vibrionaceae</taxon>
        <taxon>Vibrio</taxon>
    </lineage>
</organism>
<dbReference type="InterPro" id="IPR001296">
    <property type="entry name" value="Glyco_trans_1"/>
</dbReference>
<dbReference type="SUPFAM" id="SSF53756">
    <property type="entry name" value="UDP-Glycosyltransferase/glycogen phosphorylase"/>
    <property type="match status" value="1"/>
</dbReference>
<sequence length="549" mass="63124">MKKAFIFSADYLDCMDFSVLQNEVLNQVQCKDMPFIFVLGSCNQPYEPTTIINILGRGFASRDYRSIDLIELGLTSVLNLEIISLMLYSYGYNSFISFNDDIINSFLFEDGDKVNKVDDCKGDSFTCYSITEEVNLNSVIDIIKNDKLNYIQLNEVSKILSYIKVEPDTKKILYIDISTLIHFDHATGIQRVVKELAKQIMSFNLSYDCKLIYSYPKHEHFYEADLLEYTYKTQSSASIEKHMIDFFDGDKILFLDLHPSNAYTKKDIIKSLQLRGVESYFIVYDLLPISHPHCFVQELVDDFKSWLETVVCSNGAICISNDVKNKLEQWISTSGTYKYPHFWNEYFHLGADFSVSTIKSNDKPSQASLLEKYIINESYNVYLMVGTVEPRKGHVDVLDAFELMWRESSSDILVIVGKAGWRNKELIKRLETHSMLGVRLFWLQGLSDGYLDYLYQNSTCLISASEGEGFGLPLIESAQYGLPIISRDIPVFKEVAGDFAYYFQNGKLHEAIIDWKNLHKNNSHPKSEGMKYLSWKESADSLLSHIISR</sequence>
<protein>
    <recommendedName>
        <fullName evidence="1">Glycosyl transferase family 1 domain-containing protein</fullName>
    </recommendedName>
</protein>
<accession>A0A2J8I1G4</accession>
<evidence type="ECO:0000313" key="2">
    <source>
        <dbReference type="EMBL" id="PNI04334.1"/>
    </source>
</evidence>
<comment type="caution">
    <text evidence="2">The sequence shown here is derived from an EMBL/GenBank/DDBJ whole genome shotgun (WGS) entry which is preliminary data.</text>
</comment>
<dbReference type="Proteomes" id="UP000236449">
    <property type="component" value="Unassembled WGS sequence"/>
</dbReference>
<dbReference type="Gene3D" id="3.40.50.2000">
    <property type="entry name" value="Glycogen Phosphorylase B"/>
    <property type="match status" value="1"/>
</dbReference>
<feature type="domain" description="Glycosyl transferase family 1" evidence="1">
    <location>
        <begin position="371"/>
        <end position="519"/>
    </location>
</feature>
<dbReference type="AlphaFoldDB" id="A0A2J8I1G4"/>